<comment type="caution">
    <text evidence="1">The sequence shown here is derived from an EMBL/GenBank/DDBJ whole genome shotgun (WGS) entry which is preliminary data.</text>
</comment>
<dbReference type="OrthoDB" id="2432527at2759"/>
<dbReference type="Proteomes" id="UP000789831">
    <property type="component" value="Unassembled WGS sequence"/>
</dbReference>
<accession>A0A9N9DKF3</accession>
<proteinExistence type="predicted"/>
<protein>
    <submittedName>
        <fullName evidence="1">7922_t:CDS:1</fullName>
    </submittedName>
</protein>
<sequence length="232" mass="27643">MVKSRSEPYQNLVNNILLREQFNHVQFLADIRDQIALPSKKTTYGSEKIFYNTNDGEELWWPSKHYIMDKSSLEYRHLTHWYQENYSISIGLNELQNNGQKYARLRTKEGYMIRSEMSFKKTDISRNNGCIAYELQVPILGRQKKSMFITKIFYGQVLWYFGHTHENATVMLAYVRWANVPDERRERPLFGIKKFHNFGRCEFIDVRTIRRVVGFFEVNGDIYILDKGDNLI</sequence>
<organism evidence="1 2">
    <name type="scientific">Ambispora gerdemannii</name>
    <dbReference type="NCBI Taxonomy" id="144530"/>
    <lineage>
        <taxon>Eukaryota</taxon>
        <taxon>Fungi</taxon>
        <taxon>Fungi incertae sedis</taxon>
        <taxon>Mucoromycota</taxon>
        <taxon>Glomeromycotina</taxon>
        <taxon>Glomeromycetes</taxon>
        <taxon>Archaeosporales</taxon>
        <taxon>Ambisporaceae</taxon>
        <taxon>Ambispora</taxon>
    </lineage>
</organism>
<feature type="non-terminal residue" evidence="1">
    <location>
        <position position="1"/>
    </location>
</feature>
<feature type="non-terminal residue" evidence="1">
    <location>
        <position position="232"/>
    </location>
</feature>
<dbReference type="EMBL" id="CAJVPL010004166">
    <property type="protein sequence ID" value="CAG8643944.1"/>
    <property type="molecule type" value="Genomic_DNA"/>
</dbReference>
<evidence type="ECO:0000313" key="2">
    <source>
        <dbReference type="Proteomes" id="UP000789831"/>
    </source>
</evidence>
<reference evidence="1" key="1">
    <citation type="submission" date="2021-06" db="EMBL/GenBank/DDBJ databases">
        <authorList>
            <person name="Kallberg Y."/>
            <person name="Tangrot J."/>
            <person name="Rosling A."/>
        </authorList>
    </citation>
    <scope>NUCLEOTIDE SEQUENCE</scope>
    <source>
        <strain evidence="1">MT106</strain>
    </source>
</reference>
<name>A0A9N9DKF3_9GLOM</name>
<evidence type="ECO:0000313" key="1">
    <source>
        <dbReference type="EMBL" id="CAG8643944.1"/>
    </source>
</evidence>
<keyword evidence="2" id="KW-1185">Reference proteome</keyword>
<dbReference type="AlphaFoldDB" id="A0A9N9DKF3"/>
<gene>
    <name evidence="1" type="ORF">AGERDE_LOCUS11106</name>
</gene>